<name>A0A561U803_9PSEU</name>
<evidence type="ECO:0000256" key="1">
    <source>
        <dbReference type="ARBA" id="ARBA00004941"/>
    </source>
</evidence>
<dbReference type="InterPro" id="IPR008948">
    <property type="entry name" value="L-Aspartase-like"/>
</dbReference>
<dbReference type="PANTHER" id="PTHR43814">
    <property type="entry name" value="ARGININOSUCCINATE LYASE"/>
    <property type="match status" value="1"/>
</dbReference>
<keyword evidence="7" id="KW-1185">Reference proteome</keyword>
<dbReference type="GO" id="GO:0042450">
    <property type="term" value="P:L-arginine biosynthetic process via ornithine"/>
    <property type="evidence" value="ECO:0007669"/>
    <property type="project" value="InterPro"/>
</dbReference>
<accession>A0A561U803</accession>
<dbReference type="UniPathway" id="UPA00068">
    <property type="reaction ID" value="UER00114"/>
</dbReference>
<evidence type="ECO:0000313" key="7">
    <source>
        <dbReference type="Proteomes" id="UP000316184"/>
    </source>
</evidence>
<proteinExistence type="predicted"/>
<evidence type="ECO:0000256" key="4">
    <source>
        <dbReference type="ARBA" id="ARBA00023239"/>
    </source>
</evidence>
<dbReference type="Gene3D" id="1.10.275.10">
    <property type="entry name" value="Fumarase/aspartase (N-terminal domain)"/>
    <property type="match status" value="1"/>
</dbReference>
<dbReference type="InterPro" id="IPR000362">
    <property type="entry name" value="Fumarate_lyase_fam"/>
</dbReference>
<dbReference type="GO" id="GO:0005829">
    <property type="term" value="C:cytosol"/>
    <property type="evidence" value="ECO:0007669"/>
    <property type="project" value="TreeGrafter"/>
</dbReference>
<dbReference type="InterPro" id="IPR022761">
    <property type="entry name" value="Fumarate_lyase_N"/>
</dbReference>
<dbReference type="Gene3D" id="1.10.40.30">
    <property type="entry name" value="Fumarase/aspartase (C-terminal domain)"/>
    <property type="match status" value="1"/>
</dbReference>
<dbReference type="PRINTS" id="PR00149">
    <property type="entry name" value="FUMRATELYASE"/>
</dbReference>
<dbReference type="AlphaFoldDB" id="A0A561U803"/>
<dbReference type="InterPro" id="IPR024083">
    <property type="entry name" value="Fumarase/histidase_N"/>
</dbReference>
<feature type="domain" description="Fumarate lyase N-terminal" evidence="5">
    <location>
        <begin position="103"/>
        <end position="300"/>
    </location>
</feature>
<organism evidence="6 7">
    <name type="scientific">Saccharopolyspora dendranthemae</name>
    <dbReference type="NCBI Taxonomy" id="1181886"/>
    <lineage>
        <taxon>Bacteria</taxon>
        <taxon>Bacillati</taxon>
        <taxon>Actinomycetota</taxon>
        <taxon>Actinomycetes</taxon>
        <taxon>Pseudonocardiales</taxon>
        <taxon>Pseudonocardiaceae</taxon>
        <taxon>Saccharopolyspora</taxon>
    </lineage>
</organism>
<evidence type="ECO:0000256" key="3">
    <source>
        <dbReference type="ARBA" id="ARBA00022571"/>
    </source>
</evidence>
<protein>
    <recommendedName>
        <fullName evidence="2">argininosuccinate lyase</fullName>
        <ecNumber evidence="2">4.3.2.1</ecNumber>
    </recommendedName>
</protein>
<gene>
    <name evidence="6" type="ORF">FHU35_12476</name>
</gene>
<reference evidence="6 7" key="1">
    <citation type="submission" date="2019-06" db="EMBL/GenBank/DDBJ databases">
        <title>Sequencing the genomes of 1000 actinobacteria strains.</title>
        <authorList>
            <person name="Klenk H.-P."/>
        </authorList>
    </citation>
    <scope>NUCLEOTIDE SEQUENCE [LARGE SCALE GENOMIC DNA]</scope>
    <source>
        <strain evidence="6 7">DSM 46699</strain>
    </source>
</reference>
<keyword evidence="4 6" id="KW-0456">Lyase</keyword>
<dbReference type="OrthoDB" id="4899737at2"/>
<sequence>MKVTGRIDGVPSEVWHEEVLAPQFAYEAEHLLGHYIAIEKVLLLEYVRMDLVDADGAAALAARLDELNPDAVRADPEQNMSDISFAVERHVQDGPVTPFPAWHVDRSRNDLQACAQLMAARETLAAVADDLLAFARTVIALAGRYTDAPMPGCTHGQAAQIVSPGFHLAALSAETIAALRRMLRTYDECDACPLGSGTMAGQELPWDRDRMAGLLGFARAQPHALVAVASRSWTTSIAADLAQHAVALSRFTTDLMDWCGGHRGFLDLPDELAGISAAMPQKRNFPVLERIRGRCAQIAGRAADIVAGQRNTPYSNTVEVSKEVGGQLRVQADAMRSALRLAHAVIAGASFRTDRMRAACADDHLGGFTLANRLTLTCGVPWRTAQIIAGRYVKTSVERGLRPGEPDAALLCAAAAESGHVLDDGENITALLAEAFDVDLGLRAKQSAGSAHPQRVRELLDEQSEELDALDAAWADNAARRRRAA</sequence>
<dbReference type="SUPFAM" id="SSF48557">
    <property type="entry name" value="L-aspartase-like"/>
    <property type="match status" value="1"/>
</dbReference>
<dbReference type="EMBL" id="VIWX01000002">
    <property type="protein sequence ID" value="TWF95481.1"/>
    <property type="molecule type" value="Genomic_DNA"/>
</dbReference>
<dbReference type="PANTHER" id="PTHR43814:SF1">
    <property type="entry name" value="ARGININOSUCCINATE LYASE"/>
    <property type="match status" value="1"/>
</dbReference>
<comment type="caution">
    <text evidence="6">The sequence shown here is derived from an EMBL/GenBank/DDBJ whole genome shotgun (WGS) entry which is preliminary data.</text>
</comment>
<evidence type="ECO:0000313" key="6">
    <source>
        <dbReference type="EMBL" id="TWF95481.1"/>
    </source>
</evidence>
<dbReference type="EC" id="4.3.2.1" evidence="2"/>
<keyword evidence="3" id="KW-0028">Amino-acid biosynthesis</keyword>
<dbReference type="RefSeq" id="WP_145738464.1">
    <property type="nucleotide sequence ID" value="NZ_VIWX01000002.1"/>
</dbReference>
<comment type="pathway">
    <text evidence="1">Amino-acid biosynthesis; L-arginine biosynthesis; L-arginine from L-ornithine and carbamoyl phosphate: step 3/3.</text>
</comment>
<evidence type="ECO:0000256" key="2">
    <source>
        <dbReference type="ARBA" id="ARBA00012338"/>
    </source>
</evidence>
<dbReference type="Gene3D" id="1.20.200.10">
    <property type="entry name" value="Fumarase/aspartase (Central domain)"/>
    <property type="match status" value="1"/>
</dbReference>
<dbReference type="PRINTS" id="PR00145">
    <property type="entry name" value="ARGSUCLYASE"/>
</dbReference>
<dbReference type="Pfam" id="PF00206">
    <property type="entry name" value="Lyase_1"/>
    <property type="match status" value="1"/>
</dbReference>
<dbReference type="GO" id="GO:0004056">
    <property type="term" value="F:argininosuccinate lyase activity"/>
    <property type="evidence" value="ECO:0007669"/>
    <property type="project" value="UniProtKB-EC"/>
</dbReference>
<dbReference type="Proteomes" id="UP000316184">
    <property type="component" value="Unassembled WGS sequence"/>
</dbReference>
<evidence type="ECO:0000259" key="5">
    <source>
        <dbReference type="Pfam" id="PF00206"/>
    </source>
</evidence>
<dbReference type="InterPro" id="IPR009049">
    <property type="entry name" value="Argininosuccinate_lyase"/>
</dbReference>
<keyword evidence="3" id="KW-0055">Arginine biosynthesis</keyword>